<dbReference type="Gene3D" id="2.60.40.1480">
    <property type="entry name" value="Coatomer, gamma subunit, appendage domain"/>
    <property type="match status" value="1"/>
</dbReference>
<evidence type="ECO:0000256" key="4">
    <source>
        <dbReference type="ARBA" id="ARBA00022448"/>
    </source>
</evidence>
<keyword evidence="11" id="KW-0968">Cytoplasmic vesicle</keyword>
<accession>A0ABQ7S851</accession>
<dbReference type="InterPro" id="IPR017106">
    <property type="entry name" value="Coatomer_gsu"/>
</dbReference>
<dbReference type="PANTHER" id="PTHR10261:SF0">
    <property type="entry name" value="COATOMER SUBUNIT GAMMA-2"/>
    <property type="match status" value="1"/>
</dbReference>
<dbReference type="SUPFAM" id="SSF48371">
    <property type="entry name" value="ARM repeat"/>
    <property type="match status" value="1"/>
</dbReference>
<feature type="domain" description="Coatomer gamma subunit appendage Ig-like subdomain" evidence="13">
    <location>
        <begin position="612"/>
        <end position="755"/>
    </location>
</feature>
<reference evidence="14 15" key="1">
    <citation type="submission" date="2020-10" db="EMBL/GenBank/DDBJ databases">
        <authorList>
            <person name="Klimov P.B."/>
            <person name="Dyachkov S.M."/>
            <person name="Chetverikov P.E."/>
        </authorList>
    </citation>
    <scope>NUCLEOTIDE SEQUENCE [LARGE SCALE GENOMIC DNA]</scope>
    <source>
        <strain evidence="14">BMOC 18-1129-001#AD2665</strain>
        <tissue evidence="14">Entire mites</tissue>
    </source>
</reference>
<dbReference type="Pfam" id="PF08752">
    <property type="entry name" value="COP-gamma_platf"/>
    <property type="match status" value="1"/>
</dbReference>
<dbReference type="InterPro" id="IPR011989">
    <property type="entry name" value="ARM-like"/>
</dbReference>
<evidence type="ECO:0000256" key="9">
    <source>
        <dbReference type="ARBA" id="ARBA00023034"/>
    </source>
</evidence>
<name>A0ABQ7S851_9ACAR</name>
<proteinExistence type="inferred from homology"/>
<evidence type="ECO:0000313" key="14">
    <source>
        <dbReference type="EMBL" id="KAG9509598.1"/>
    </source>
</evidence>
<evidence type="ECO:0000256" key="11">
    <source>
        <dbReference type="ARBA" id="ARBA00023329"/>
    </source>
</evidence>
<keyword evidence="9" id="KW-0333">Golgi apparatus</keyword>
<keyword evidence="8" id="KW-0653">Protein transport</keyword>
<dbReference type="SUPFAM" id="SSF49348">
    <property type="entry name" value="Clathrin adaptor appendage domain"/>
    <property type="match status" value="1"/>
</dbReference>
<keyword evidence="15" id="KW-1185">Reference proteome</keyword>
<dbReference type="InterPro" id="IPR016024">
    <property type="entry name" value="ARM-type_fold"/>
</dbReference>
<evidence type="ECO:0000256" key="1">
    <source>
        <dbReference type="ARBA" id="ARBA00004255"/>
    </source>
</evidence>
<evidence type="ECO:0000256" key="2">
    <source>
        <dbReference type="ARBA" id="ARBA00004347"/>
    </source>
</evidence>
<evidence type="ECO:0000256" key="7">
    <source>
        <dbReference type="ARBA" id="ARBA00022892"/>
    </source>
</evidence>
<evidence type="ECO:0000259" key="12">
    <source>
        <dbReference type="Pfam" id="PF01602"/>
    </source>
</evidence>
<keyword evidence="4" id="KW-0813">Transport</keyword>
<keyword evidence="5" id="KW-0963">Cytoplasm</keyword>
<dbReference type="Gene3D" id="1.25.10.10">
    <property type="entry name" value="Leucine-rich Repeat Variant"/>
    <property type="match status" value="1"/>
</dbReference>
<protein>
    <submittedName>
        <fullName evidence="14">Coatomer subunit gamma</fullName>
    </submittedName>
</protein>
<keyword evidence="10" id="KW-0472">Membrane</keyword>
<evidence type="ECO:0000256" key="3">
    <source>
        <dbReference type="ARBA" id="ARBA00010720"/>
    </source>
</evidence>
<dbReference type="InterPro" id="IPR037067">
    <property type="entry name" value="Coatomer_gsu_app_sf"/>
</dbReference>
<comment type="caution">
    <text evidence="14">The sequence shown here is derived from an EMBL/GenBank/DDBJ whole genome shotgun (WGS) entry which is preliminary data.</text>
</comment>
<keyword evidence="7" id="KW-0931">ER-Golgi transport</keyword>
<dbReference type="PANTHER" id="PTHR10261">
    <property type="entry name" value="COATOMER SUBUNIT GAMMA"/>
    <property type="match status" value="1"/>
</dbReference>
<evidence type="ECO:0000256" key="5">
    <source>
        <dbReference type="ARBA" id="ARBA00022490"/>
    </source>
</evidence>
<comment type="subcellular location">
    <subcellularLocation>
        <location evidence="2">Cytoplasmic vesicle</location>
        <location evidence="2">COPI-coated vesicle membrane</location>
        <topology evidence="2">Peripheral membrane protein</topology>
        <orientation evidence="2">Cytoplasmic side</orientation>
    </subcellularLocation>
    <subcellularLocation>
        <location evidence="1">Golgi apparatus membrane</location>
        <topology evidence="1">Peripheral membrane protein</topology>
        <orientation evidence="1">Cytoplasmic side</orientation>
    </subcellularLocation>
</comment>
<evidence type="ECO:0000259" key="13">
    <source>
        <dbReference type="Pfam" id="PF08752"/>
    </source>
</evidence>
<evidence type="ECO:0000256" key="10">
    <source>
        <dbReference type="ARBA" id="ARBA00023136"/>
    </source>
</evidence>
<sequence length="762" mass="86205">MRRDKKDESWEETIDKTTAIQEARQFNQTSVDVRKCSFIMTKIIYIIMQGERLSQEEATDTFFNMTKLFQSRDTTLRRLVYIGIKELSKQAENVYVVTSSLTSGVNSSGDDPAIRASALRALCQITDVTTFQGIERYLKQAIVDKHPVLASAALVSSLRLSSTVPHGLTRWANEIQEALNSNSPMVQYHALGLLYTIRKNDRLAVSKLIAKCVKNGIKSPLALCLLIRLINRFINDQNLNNDEANHYYDFIKSCLKNRSDMVVYEAANALVNLKSSNALDLDSPVQALHVYLTNQKATLRFAAVRALNRVATTHPGVVSRFNLDLETLITQSETNRSIATLAITTLLKTGNENSIERLLSQIGGFLPEIDDEFKVVVVASIRQLCQKYPGKHHIMMDFLSKMLHEEGGYKYKKSIVETLVNIIEDNEDTRDDGLMHLCDFIEDCEHPDLAVKILGFLGQEGPKTKRPSRYVRFINNRIYLDKPIVQAAAVSALAKFGCSEKDHQNLLVLLDRISASKEDEVRDRAVFSKSILEFGDKGLNSQFISDPTVQVSIRDLELQLLNYVSNKDLHCTPFDIKTVAPTHCEITGRDSYQDRLLSDNDVENDDESTLSYNEVIQNVDELKELNLGPLQKSSPPILLTERDTEFVVECVKHVFQNHILFQFNCSHTMRDHQLQNISVDMLTPECLKIVASVECPDLIVDTTMPIYVCAEILDYEPGVCTNVNLRYTARMVDTDTGDVMEDAEYDEYPLENIVVEVDDYPQ</sequence>
<comment type="similarity">
    <text evidence="3">Belongs to the COPG family.</text>
</comment>
<gene>
    <name evidence="14" type="primary">gammaCop</name>
    <name evidence="14" type="ORF">GZH46_01878</name>
</gene>
<feature type="non-terminal residue" evidence="14">
    <location>
        <position position="1"/>
    </location>
</feature>
<evidence type="ECO:0000256" key="8">
    <source>
        <dbReference type="ARBA" id="ARBA00022927"/>
    </source>
</evidence>
<dbReference type="PIRSF" id="PIRSF037093">
    <property type="entry name" value="Coatomer_gamma_subunit"/>
    <property type="match status" value="1"/>
</dbReference>
<dbReference type="InterPro" id="IPR013041">
    <property type="entry name" value="Clathrin_app_Ig-like_sf"/>
</dbReference>
<dbReference type="Proteomes" id="UP000825002">
    <property type="component" value="Unassembled WGS sequence"/>
</dbReference>
<evidence type="ECO:0000256" key="6">
    <source>
        <dbReference type="ARBA" id="ARBA00022737"/>
    </source>
</evidence>
<dbReference type="InterPro" id="IPR013040">
    <property type="entry name" value="Coatomer_gsu_app_Ig-like_dom"/>
</dbReference>
<dbReference type="InterPro" id="IPR002553">
    <property type="entry name" value="Clathrin/coatomer_adapt-like_N"/>
</dbReference>
<evidence type="ECO:0000313" key="15">
    <source>
        <dbReference type="Proteomes" id="UP000825002"/>
    </source>
</evidence>
<dbReference type="Pfam" id="PF01602">
    <property type="entry name" value="Adaptin_N"/>
    <property type="match status" value="1"/>
</dbReference>
<keyword evidence="6" id="KW-0677">Repeat</keyword>
<organism evidence="14 15">
    <name type="scientific">Fragariocoptes setiger</name>
    <dbReference type="NCBI Taxonomy" id="1670756"/>
    <lineage>
        <taxon>Eukaryota</taxon>
        <taxon>Metazoa</taxon>
        <taxon>Ecdysozoa</taxon>
        <taxon>Arthropoda</taxon>
        <taxon>Chelicerata</taxon>
        <taxon>Arachnida</taxon>
        <taxon>Acari</taxon>
        <taxon>Acariformes</taxon>
        <taxon>Trombidiformes</taxon>
        <taxon>Prostigmata</taxon>
        <taxon>Eupodina</taxon>
        <taxon>Eriophyoidea</taxon>
        <taxon>Phytoptidae</taxon>
        <taxon>Fragariocoptes</taxon>
    </lineage>
</organism>
<feature type="domain" description="Clathrin/coatomer adaptor adaptin-like N-terminal" evidence="12">
    <location>
        <begin position="18"/>
        <end position="533"/>
    </location>
</feature>
<dbReference type="EMBL" id="JAIFTH010000406">
    <property type="protein sequence ID" value="KAG9509598.1"/>
    <property type="molecule type" value="Genomic_DNA"/>
</dbReference>